<feature type="compositionally biased region" description="Low complexity" evidence="1">
    <location>
        <begin position="160"/>
        <end position="177"/>
    </location>
</feature>
<accession>A0A9X0HKD0</accession>
<feature type="compositionally biased region" description="Polar residues" evidence="1">
    <location>
        <begin position="187"/>
        <end position="197"/>
    </location>
</feature>
<feature type="region of interest" description="Disordered" evidence="1">
    <location>
        <begin position="141"/>
        <end position="248"/>
    </location>
</feature>
<dbReference type="Gene3D" id="1.25.40.10">
    <property type="entry name" value="Tetratricopeptide repeat domain"/>
    <property type="match status" value="1"/>
</dbReference>
<gene>
    <name evidence="2" type="ORF">ASU33_14150</name>
</gene>
<comment type="caution">
    <text evidence="2">The sequence shown here is derived from an EMBL/GenBank/DDBJ whole genome shotgun (WGS) entry which is preliminary data.</text>
</comment>
<dbReference type="Proteomes" id="UP000054223">
    <property type="component" value="Unassembled WGS sequence"/>
</dbReference>
<evidence type="ECO:0000313" key="2">
    <source>
        <dbReference type="EMBL" id="KUG07487.1"/>
    </source>
</evidence>
<organism evidence="2 3">
    <name type="scientific">Solirubrum puertoriconensis</name>
    <dbReference type="NCBI Taxonomy" id="1751427"/>
    <lineage>
        <taxon>Bacteria</taxon>
        <taxon>Pseudomonadati</taxon>
        <taxon>Bacteroidota</taxon>
        <taxon>Cytophagia</taxon>
        <taxon>Cytophagales</taxon>
    </lineage>
</organism>
<proteinExistence type="predicted"/>
<dbReference type="SMART" id="SM00028">
    <property type="entry name" value="TPR"/>
    <property type="match status" value="2"/>
</dbReference>
<dbReference type="AlphaFoldDB" id="A0A9X0HKD0"/>
<dbReference type="EMBL" id="LNAL01000007">
    <property type="protein sequence ID" value="KUG07487.1"/>
    <property type="molecule type" value="Genomic_DNA"/>
</dbReference>
<sequence>MRGLLLVMLLLVGGWWGALQRVQEANEALRTGGNAYARRDYATAAIAYARARALGASEESVLLNLGHAYAQLKRTPEARQAYGALLQSPSREVRSVARQQLAVLAASAGNYAQATALLRQALLNNPRNSAARYNYELLRPYQGRRNEPQLPPPPPPPAERQPQQGGSNQQSGETQPAQAPPQQAPASGNQATGQGSKAGNLGGNTNQQTTQGNTPGGTRGLDTSAEGTGEGNPNGAASGEAAKPTDNRVITRQRLAPLNLNEAQARQLLDALQAAEQQYLQQIPHKGTQRPDPRKPAW</sequence>
<name>A0A9X0HKD0_SOLP1</name>
<evidence type="ECO:0000313" key="3">
    <source>
        <dbReference type="Proteomes" id="UP000054223"/>
    </source>
</evidence>
<feature type="compositionally biased region" description="Pro residues" evidence="1">
    <location>
        <begin position="149"/>
        <end position="159"/>
    </location>
</feature>
<keyword evidence="3" id="KW-1185">Reference proteome</keyword>
<dbReference type="InterPro" id="IPR019734">
    <property type="entry name" value="TPR_rpt"/>
</dbReference>
<reference evidence="2 3" key="1">
    <citation type="submission" date="2015-11" db="EMBL/GenBank/DDBJ databases">
        <title>Solirubrum puertoriconensis gen. nov. an environmental bacteria isolated in Puerto Rico.</title>
        <authorList>
            <person name="Cuebas-Irizarry M.F."/>
            <person name="Montalvo-Rodriguez R."/>
        </authorList>
    </citation>
    <scope>NUCLEOTIDE SEQUENCE [LARGE SCALE GENOMIC DNA]</scope>
    <source>
        <strain evidence="2 3">MC1A</strain>
    </source>
</reference>
<evidence type="ECO:0000256" key="1">
    <source>
        <dbReference type="SAM" id="MobiDB-lite"/>
    </source>
</evidence>
<protein>
    <recommendedName>
        <fullName evidence="4">Tetratricopeptide repeat protein</fullName>
    </recommendedName>
</protein>
<dbReference type="InterPro" id="IPR011990">
    <property type="entry name" value="TPR-like_helical_dom_sf"/>
</dbReference>
<dbReference type="SUPFAM" id="SSF48452">
    <property type="entry name" value="TPR-like"/>
    <property type="match status" value="1"/>
</dbReference>
<feature type="compositionally biased region" description="Low complexity" evidence="1">
    <location>
        <begin position="203"/>
        <end position="213"/>
    </location>
</feature>
<evidence type="ECO:0008006" key="4">
    <source>
        <dbReference type="Google" id="ProtNLM"/>
    </source>
</evidence>